<gene>
    <name evidence="1" type="ORF">ANCCEY_07977</name>
</gene>
<dbReference type="Proteomes" id="UP000054495">
    <property type="component" value="Unassembled WGS sequence"/>
</dbReference>
<organism evidence="1 2">
    <name type="scientific">Ancylostoma ceylanicum</name>
    <dbReference type="NCBI Taxonomy" id="53326"/>
    <lineage>
        <taxon>Eukaryota</taxon>
        <taxon>Metazoa</taxon>
        <taxon>Ecdysozoa</taxon>
        <taxon>Nematoda</taxon>
        <taxon>Chromadorea</taxon>
        <taxon>Rhabditida</taxon>
        <taxon>Rhabditina</taxon>
        <taxon>Rhabditomorpha</taxon>
        <taxon>Strongyloidea</taxon>
        <taxon>Ancylostomatidae</taxon>
        <taxon>Ancylostomatinae</taxon>
        <taxon>Ancylostoma</taxon>
    </lineage>
</organism>
<reference evidence="1 2" key="1">
    <citation type="submission" date="2013-05" db="EMBL/GenBank/DDBJ databases">
        <title>Draft genome of the parasitic nematode Anyclostoma ceylanicum.</title>
        <authorList>
            <person name="Mitreva M."/>
        </authorList>
    </citation>
    <scope>NUCLEOTIDE SEQUENCE [LARGE SCALE GENOMIC DNA]</scope>
</reference>
<proteinExistence type="predicted"/>
<dbReference type="AlphaFoldDB" id="A0A0D6LLI7"/>
<dbReference type="EMBL" id="KE125015">
    <property type="protein sequence ID" value="EPB72945.1"/>
    <property type="molecule type" value="Genomic_DNA"/>
</dbReference>
<evidence type="ECO:0000313" key="1">
    <source>
        <dbReference type="EMBL" id="EPB72945.1"/>
    </source>
</evidence>
<sequence length="69" mass="7582">MHYQPPSRERAFNLSILTVSEPALPPYNTGTETLSLPGCSLFTQQHHIGSLDGIVYGQIYSGIQSSLNF</sequence>
<evidence type="ECO:0000313" key="2">
    <source>
        <dbReference type="Proteomes" id="UP000054495"/>
    </source>
</evidence>
<accession>A0A0D6LLI7</accession>
<protein>
    <submittedName>
        <fullName evidence="1">Uncharacterized protein</fullName>
    </submittedName>
</protein>
<name>A0A0D6LLI7_9BILA</name>
<keyword evidence="2" id="KW-1185">Reference proteome</keyword>